<keyword evidence="3" id="KW-1185">Reference proteome</keyword>
<sequence length="112" mass="12376">MQKSKQVGPSEEKELDAKVYTKSPHERLWVPGTLFNQSGTETVVELGGGKTVRRHTDHVLSRPADRVTVEDANESLGNHEETNSDAKQALSSCDEPIAVRKPKPIDRFVPGQ</sequence>
<reference evidence="4" key="1">
    <citation type="submission" date="2016-06" db="UniProtKB">
        <authorList>
            <consortium name="WormBaseParasite"/>
        </authorList>
    </citation>
    <scope>IDENTIFICATION</scope>
</reference>
<organism evidence="4">
    <name type="scientific">Echinostoma caproni</name>
    <dbReference type="NCBI Taxonomy" id="27848"/>
    <lineage>
        <taxon>Eukaryota</taxon>
        <taxon>Metazoa</taxon>
        <taxon>Spiralia</taxon>
        <taxon>Lophotrochozoa</taxon>
        <taxon>Platyhelminthes</taxon>
        <taxon>Trematoda</taxon>
        <taxon>Digenea</taxon>
        <taxon>Plagiorchiida</taxon>
        <taxon>Echinostomata</taxon>
        <taxon>Echinostomatoidea</taxon>
        <taxon>Echinostomatidae</taxon>
        <taxon>Echinostoma</taxon>
    </lineage>
</organism>
<evidence type="ECO:0000313" key="2">
    <source>
        <dbReference type="EMBL" id="VDP39034.1"/>
    </source>
</evidence>
<dbReference type="WBParaSite" id="ECPE_0000144001-mRNA-1">
    <property type="protein sequence ID" value="ECPE_0000144001-mRNA-1"/>
    <property type="gene ID" value="ECPE_0000144001"/>
</dbReference>
<proteinExistence type="predicted"/>
<dbReference type="OrthoDB" id="6263373at2759"/>
<accession>A0A183A3A5</accession>
<dbReference type="AlphaFoldDB" id="A0A183A3A5"/>
<evidence type="ECO:0000313" key="4">
    <source>
        <dbReference type="WBParaSite" id="ECPE_0000144001-mRNA-1"/>
    </source>
</evidence>
<evidence type="ECO:0000256" key="1">
    <source>
        <dbReference type="SAM" id="MobiDB-lite"/>
    </source>
</evidence>
<name>A0A183A3A5_9TREM</name>
<feature type="region of interest" description="Disordered" evidence="1">
    <location>
        <begin position="64"/>
        <end position="90"/>
    </location>
</feature>
<gene>
    <name evidence="2" type="ORF">ECPE_LOCUS1440</name>
</gene>
<reference evidence="2 3" key="2">
    <citation type="submission" date="2018-11" db="EMBL/GenBank/DDBJ databases">
        <authorList>
            <consortium name="Pathogen Informatics"/>
        </authorList>
    </citation>
    <scope>NUCLEOTIDE SEQUENCE [LARGE SCALE GENOMIC DNA]</scope>
    <source>
        <strain evidence="2 3">Egypt</strain>
    </source>
</reference>
<dbReference type="EMBL" id="UZAN01009126">
    <property type="protein sequence ID" value="VDP39034.1"/>
    <property type="molecule type" value="Genomic_DNA"/>
</dbReference>
<protein>
    <submittedName>
        <fullName evidence="4">Small hydrophilic protein</fullName>
    </submittedName>
</protein>
<evidence type="ECO:0000313" key="3">
    <source>
        <dbReference type="Proteomes" id="UP000272942"/>
    </source>
</evidence>
<dbReference type="Proteomes" id="UP000272942">
    <property type="component" value="Unassembled WGS sequence"/>
</dbReference>